<evidence type="ECO:0000313" key="5">
    <source>
        <dbReference type="EMBL" id="TBN02939.1"/>
    </source>
</evidence>
<dbReference type="Pfam" id="PF01229">
    <property type="entry name" value="Glyco_hydro_39"/>
    <property type="match status" value="1"/>
</dbReference>
<dbReference type="InterPro" id="IPR049166">
    <property type="entry name" value="GH39_cat"/>
</dbReference>
<dbReference type="PANTHER" id="PTHR12631:SF8">
    <property type="entry name" value="ALPHA-L-IDURONIDASE"/>
    <property type="match status" value="1"/>
</dbReference>
<dbReference type="OrthoDB" id="9776971at2"/>
<comment type="similarity">
    <text evidence="1">Belongs to the glycosyl hydrolase 39 family.</text>
</comment>
<protein>
    <recommendedName>
        <fullName evidence="4">Glycosyl hydrolases family 39 N-terminal catalytic domain-containing protein</fullName>
    </recommendedName>
</protein>
<keyword evidence="3" id="KW-0326">Glycosidase</keyword>
<organism evidence="5 6">
    <name type="scientific">Hyunsoonleella flava</name>
    <dbReference type="NCBI Taxonomy" id="2527939"/>
    <lineage>
        <taxon>Bacteria</taxon>
        <taxon>Pseudomonadati</taxon>
        <taxon>Bacteroidota</taxon>
        <taxon>Flavobacteriia</taxon>
        <taxon>Flavobacteriales</taxon>
        <taxon>Flavobacteriaceae</taxon>
    </lineage>
</organism>
<dbReference type="EMBL" id="SIRT01000008">
    <property type="protein sequence ID" value="TBN02939.1"/>
    <property type="molecule type" value="Genomic_DNA"/>
</dbReference>
<dbReference type="GO" id="GO:0004553">
    <property type="term" value="F:hydrolase activity, hydrolyzing O-glycosyl compounds"/>
    <property type="evidence" value="ECO:0007669"/>
    <property type="project" value="TreeGrafter"/>
</dbReference>
<evidence type="ECO:0000256" key="2">
    <source>
        <dbReference type="ARBA" id="ARBA00022801"/>
    </source>
</evidence>
<gene>
    <name evidence="5" type="ORF">EYD45_10305</name>
</gene>
<dbReference type="SUPFAM" id="SSF51445">
    <property type="entry name" value="(Trans)glycosidases"/>
    <property type="match status" value="1"/>
</dbReference>
<reference evidence="5 6" key="1">
    <citation type="submission" date="2019-02" db="EMBL/GenBank/DDBJ databases">
        <title>Hyunsoonleella sp., isolated from marine sediment.</title>
        <authorList>
            <person name="Liu B.-T."/>
        </authorList>
    </citation>
    <scope>NUCLEOTIDE SEQUENCE [LARGE SCALE GENOMIC DNA]</scope>
    <source>
        <strain evidence="5 6">T58</strain>
    </source>
</reference>
<dbReference type="Gene3D" id="3.20.20.80">
    <property type="entry name" value="Glycosidases"/>
    <property type="match status" value="1"/>
</dbReference>
<name>A0A4Q9FFT2_9FLAO</name>
<dbReference type="PANTHER" id="PTHR12631">
    <property type="entry name" value="ALPHA-L-IDURONIDASE"/>
    <property type="match status" value="1"/>
</dbReference>
<feature type="domain" description="Glycosyl hydrolases family 39 N-terminal catalytic" evidence="4">
    <location>
        <begin position="73"/>
        <end position="354"/>
    </location>
</feature>
<keyword evidence="6" id="KW-1185">Reference proteome</keyword>
<evidence type="ECO:0000256" key="3">
    <source>
        <dbReference type="ARBA" id="ARBA00023295"/>
    </source>
</evidence>
<accession>A0A4Q9FFT2</accession>
<dbReference type="InterPro" id="IPR017853">
    <property type="entry name" value="GH"/>
</dbReference>
<dbReference type="InterPro" id="IPR051923">
    <property type="entry name" value="Glycosyl_Hydrolase_39"/>
</dbReference>
<keyword evidence="2" id="KW-0378">Hydrolase</keyword>
<dbReference type="PROSITE" id="PS51257">
    <property type="entry name" value="PROKAR_LIPOPROTEIN"/>
    <property type="match status" value="1"/>
</dbReference>
<dbReference type="Proteomes" id="UP000291142">
    <property type="component" value="Unassembled WGS sequence"/>
</dbReference>
<sequence length="563" mass="63869">MMIMEKNKLMLGIVFMFCIFTIFYACSKAENLEEEIIEIPDPEEPEEPAGPVAINEADIDANKIATINTSAVVAQFYNFWSTRPMINQTRFNSANFRNSLQPIKDYVKSYNLVRTMGGRTDNLNMFYQGVDASGNIITDFSGLVTSMRNFMSTGFKPRIVLSKVPWEMVADKVVNTYGNTSPPDNYDQWRQYVNAFLTTLVDEFGMQEVKTWRFRVSTEPNYTPNHWNGTMEDYFKHYDITVDEVLKVIPDAIVGPGNMLTEASVATYTTELIDHCANGTNYATGATGTKMDFFSISYYEKIDQNTVALPNKIQPYRNKLNSYSQFSNIPLDIQEFGILRDENRKRGLSLSDATELGASWYATVADMVHDFRINEIYDWGQEIESSDLPQGRKNVMRMFQKMEDGNRLEATDSFSGYAGVIPVVKGDVIYLLVYNHNPSRTSTASRTIYPKLEGGLISSGNTWKMSEWTVDKNNGIMMHELYKDVRAAGVSEDPNGRIYGNRPSDRFGNEWKNVLNANISKYENLTKLPKTVTDSVVIKGNGSLILKVDLEPHAVKLYELIPE</sequence>
<dbReference type="AlphaFoldDB" id="A0A4Q9FFT2"/>
<proteinExistence type="inferred from homology"/>
<evidence type="ECO:0000256" key="1">
    <source>
        <dbReference type="ARBA" id="ARBA00008875"/>
    </source>
</evidence>
<evidence type="ECO:0000259" key="4">
    <source>
        <dbReference type="Pfam" id="PF01229"/>
    </source>
</evidence>
<comment type="caution">
    <text evidence="5">The sequence shown here is derived from an EMBL/GenBank/DDBJ whole genome shotgun (WGS) entry which is preliminary data.</text>
</comment>
<evidence type="ECO:0000313" key="6">
    <source>
        <dbReference type="Proteomes" id="UP000291142"/>
    </source>
</evidence>